<reference evidence="3" key="1">
    <citation type="journal article" date="2019" name="Int. J. Syst. Evol. Microbiol.">
        <title>The Global Catalogue of Microorganisms (GCM) 10K type strain sequencing project: providing services to taxonomists for standard genome sequencing and annotation.</title>
        <authorList>
            <consortium name="The Broad Institute Genomics Platform"/>
            <consortium name="The Broad Institute Genome Sequencing Center for Infectious Disease"/>
            <person name="Wu L."/>
            <person name="Ma J."/>
        </authorList>
    </citation>
    <scope>NUCLEOTIDE SEQUENCE [LARGE SCALE GENOMIC DNA]</scope>
    <source>
        <strain evidence="3">JCM 15591</strain>
    </source>
</reference>
<dbReference type="InterPro" id="IPR005662">
    <property type="entry name" value="GTPase_Era-like"/>
</dbReference>
<proteinExistence type="predicted"/>
<gene>
    <name evidence="2" type="ORF">GCM10009810_32450</name>
</gene>
<dbReference type="EMBL" id="BAAAPN010000096">
    <property type="protein sequence ID" value="GAA1772645.1"/>
    <property type="molecule type" value="Genomic_DNA"/>
</dbReference>
<dbReference type="Gene3D" id="3.40.50.300">
    <property type="entry name" value="P-loop containing nucleotide triphosphate hydrolases"/>
    <property type="match status" value="1"/>
</dbReference>
<dbReference type="PANTHER" id="PTHR42698:SF1">
    <property type="entry name" value="GTPASE ERA, MITOCHONDRIAL"/>
    <property type="match status" value="1"/>
</dbReference>
<dbReference type="InterPro" id="IPR045063">
    <property type="entry name" value="Dynamin_N"/>
</dbReference>
<evidence type="ECO:0000259" key="1">
    <source>
        <dbReference type="Pfam" id="PF00350"/>
    </source>
</evidence>
<dbReference type="PANTHER" id="PTHR42698">
    <property type="entry name" value="GTPASE ERA"/>
    <property type="match status" value="1"/>
</dbReference>
<keyword evidence="3" id="KW-1185">Reference proteome</keyword>
<dbReference type="Proteomes" id="UP001501475">
    <property type="component" value="Unassembled WGS sequence"/>
</dbReference>
<evidence type="ECO:0000313" key="3">
    <source>
        <dbReference type="Proteomes" id="UP001501475"/>
    </source>
</evidence>
<protein>
    <submittedName>
        <fullName evidence="2">Dynamin family protein</fullName>
    </submittedName>
</protein>
<comment type="caution">
    <text evidence="2">The sequence shown here is derived from an EMBL/GenBank/DDBJ whole genome shotgun (WGS) entry which is preliminary data.</text>
</comment>
<dbReference type="SUPFAM" id="SSF52540">
    <property type="entry name" value="P-loop containing nucleoside triphosphate hydrolases"/>
    <property type="match status" value="1"/>
</dbReference>
<feature type="domain" description="Dynamin N-terminal" evidence="1">
    <location>
        <begin position="57"/>
        <end position="192"/>
    </location>
</feature>
<organism evidence="2 3">
    <name type="scientific">Nostocoides vanveenii</name>
    <dbReference type="NCBI Taxonomy" id="330835"/>
    <lineage>
        <taxon>Bacteria</taxon>
        <taxon>Bacillati</taxon>
        <taxon>Actinomycetota</taxon>
        <taxon>Actinomycetes</taxon>
        <taxon>Micrococcales</taxon>
        <taxon>Intrasporangiaceae</taxon>
        <taxon>Nostocoides</taxon>
    </lineage>
</organism>
<dbReference type="Pfam" id="PF00350">
    <property type="entry name" value="Dynamin_N"/>
    <property type="match status" value="1"/>
</dbReference>
<dbReference type="InterPro" id="IPR027417">
    <property type="entry name" value="P-loop_NTPase"/>
</dbReference>
<accession>A0ABP4XBB4</accession>
<evidence type="ECO:0000313" key="2">
    <source>
        <dbReference type="EMBL" id="GAA1772645.1"/>
    </source>
</evidence>
<name>A0ABP4XBB4_9MICO</name>
<sequence length="559" mass="59944">MLPAVREFRDRVAESVLPLDLPSTAAAKDNRAALLRQLDDYVIPRLSSIDAPLLAVIGGSTGAGKSTLVNSLLRREVSRAGVIRPTTTSPVLVHHPQDERWFADARILPELSRVTGEVTNRDAENTVRLVESTELPAGLALLDAPDIDSVVSANRGLSRQLLAAADLWLFVTTAARYADAVPWELLRQAADRGTAVAIVLDRVPPEVMGEVRPHLVDMLREQGLGTSPVFPIPETTLTDGGLIPDADIARLRSWLTDLAADAGAREVVVRQTLSGALASLDERAEELISASRAQQRVTGQLRHDVDAAFAAARKGVSAGMSDGQLLRGEVLARWQEFVGTGEFFKKVESGVSRLRDRITGALTGKTTTQADVDEALHVGVAQLIEANSTAAAADIARSWRGSPAGAELLGANPDLGKPSRDLSERVDREVRSWQDDVLDIVRSEGRDRRTNARIAAYGVNGIGLFLMLVTFAHTAGLTGAEVGIAGGTSVLAQRVLEAIFGDQAVRTMSEKARAALLARADAVIDREQARYLDAIGARTVPEDQTQRLARALDKVQAAR</sequence>